<comment type="caution">
    <text evidence="3">The sequence shown here is derived from an EMBL/GenBank/DDBJ whole genome shotgun (WGS) entry which is preliminary data.</text>
</comment>
<feature type="compositionally biased region" description="Pro residues" evidence="1">
    <location>
        <begin position="61"/>
        <end position="78"/>
    </location>
</feature>
<dbReference type="Pfam" id="PF13302">
    <property type="entry name" value="Acetyltransf_3"/>
    <property type="match status" value="1"/>
</dbReference>
<name>A0A9W8ZMI1_9PLEO</name>
<evidence type="ECO:0000313" key="4">
    <source>
        <dbReference type="Proteomes" id="UP001140510"/>
    </source>
</evidence>
<evidence type="ECO:0000256" key="1">
    <source>
        <dbReference type="SAM" id="MobiDB-lite"/>
    </source>
</evidence>
<dbReference type="InterPro" id="IPR016181">
    <property type="entry name" value="Acyl_CoA_acyltransferase"/>
</dbReference>
<evidence type="ECO:0000313" key="3">
    <source>
        <dbReference type="EMBL" id="KAJ4411226.1"/>
    </source>
</evidence>
<dbReference type="EMBL" id="JAPEVA010000006">
    <property type="protein sequence ID" value="KAJ4411226.1"/>
    <property type="molecule type" value="Genomic_DNA"/>
</dbReference>
<dbReference type="PANTHER" id="PTHR43792">
    <property type="entry name" value="GNAT FAMILY, PUTATIVE (AFU_ORTHOLOGUE AFUA_3G00765)-RELATED-RELATED"/>
    <property type="match status" value="1"/>
</dbReference>
<reference evidence="3" key="1">
    <citation type="submission" date="2022-10" db="EMBL/GenBank/DDBJ databases">
        <title>Tapping the CABI collections for fungal endophytes: first genome assemblies for Collariella, Neodidymelliopsis, Ascochyta clinopodiicola, Didymella pomorum, Didymosphaeria variabile, Neocosmospora piperis and Neocucurbitaria cava.</title>
        <authorList>
            <person name="Hill R."/>
        </authorList>
    </citation>
    <scope>NUCLEOTIDE SEQUENCE</scope>
    <source>
        <strain evidence="3">IMI 355091</strain>
    </source>
</reference>
<dbReference type="GO" id="GO:0016747">
    <property type="term" value="F:acyltransferase activity, transferring groups other than amino-acyl groups"/>
    <property type="evidence" value="ECO:0007669"/>
    <property type="project" value="InterPro"/>
</dbReference>
<sequence length="237" mass="26781">MEPVLTTPRLKLTLITHAERGSEELTWLHELRSDKQSTLWSIRPPSTTLEDTEKVIGALLPSPPTASPTPTTDPPAPACQPAKQDYKIAYGVHEKLPDNTTRFIGLITVISLLPYHLSLPPDLVIPKAQESNTLVTELAYSFLPYSWGRGYATESLCAVLDAVRSPADSLFWAPWEKVWMRVIVNWRNPASLNVMRKLEKKGVVEKGVFEWKGEKIFIGGEWRTEDDLFIFGAWLRE</sequence>
<dbReference type="InterPro" id="IPR000182">
    <property type="entry name" value="GNAT_dom"/>
</dbReference>
<accession>A0A9W8ZMI1</accession>
<dbReference type="SUPFAM" id="SSF55729">
    <property type="entry name" value="Acyl-CoA N-acyltransferases (Nat)"/>
    <property type="match status" value="1"/>
</dbReference>
<dbReference type="PANTHER" id="PTHR43792:SF1">
    <property type="entry name" value="N-ACETYLTRANSFERASE DOMAIN-CONTAINING PROTEIN"/>
    <property type="match status" value="1"/>
</dbReference>
<feature type="region of interest" description="Disordered" evidence="1">
    <location>
        <begin position="58"/>
        <end position="80"/>
    </location>
</feature>
<evidence type="ECO:0000259" key="2">
    <source>
        <dbReference type="Pfam" id="PF13302"/>
    </source>
</evidence>
<feature type="domain" description="N-acetyltransferase" evidence="2">
    <location>
        <begin position="28"/>
        <end position="198"/>
    </location>
</feature>
<dbReference type="InterPro" id="IPR051531">
    <property type="entry name" value="N-acetyltransferase"/>
</dbReference>
<dbReference type="OrthoDB" id="4072826at2759"/>
<dbReference type="AlphaFoldDB" id="A0A9W8ZMI1"/>
<protein>
    <recommendedName>
        <fullName evidence="2">N-acetyltransferase domain-containing protein</fullName>
    </recommendedName>
</protein>
<gene>
    <name evidence="3" type="ORF">N0V91_001602</name>
</gene>
<proteinExistence type="predicted"/>
<dbReference type="Gene3D" id="3.40.630.30">
    <property type="match status" value="1"/>
</dbReference>
<organism evidence="3 4">
    <name type="scientific">Didymella pomorum</name>
    <dbReference type="NCBI Taxonomy" id="749634"/>
    <lineage>
        <taxon>Eukaryota</taxon>
        <taxon>Fungi</taxon>
        <taxon>Dikarya</taxon>
        <taxon>Ascomycota</taxon>
        <taxon>Pezizomycotina</taxon>
        <taxon>Dothideomycetes</taxon>
        <taxon>Pleosporomycetidae</taxon>
        <taxon>Pleosporales</taxon>
        <taxon>Pleosporineae</taxon>
        <taxon>Didymellaceae</taxon>
        <taxon>Didymella</taxon>
    </lineage>
</organism>
<keyword evidence="4" id="KW-1185">Reference proteome</keyword>
<dbReference type="Proteomes" id="UP001140510">
    <property type="component" value="Unassembled WGS sequence"/>
</dbReference>